<accession>A0A1H3LP84</accession>
<dbReference type="GO" id="GO:0042840">
    <property type="term" value="P:D-glucuronate catabolic process"/>
    <property type="evidence" value="ECO:0007669"/>
    <property type="project" value="TreeGrafter"/>
</dbReference>
<dbReference type="PROSITE" id="PS00974">
    <property type="entry name" value="MANNITOL_DHGENASE"/>
    <property type="match status" value="1"/>
</dbReference>
<evidence type="ECO:0000256" key="4">
    <source>
        <dbReference type="ARBA" id="ARBA00023002"/>
    </source>
</evidence>
<dbReference type="Proteomes" id="UP000198891">
    <property type="component" value="Unassembled WGS sequence"/>
</dbReference>
<comment type="catalytic activity">
    <reaction evidence="6">
        <text>D-mannitol 1-phosphate + NAD(+) = beta-D-fructose 6-phosphate + NADH + H(+)</text>
        <dbReference type="Rhea" id="RHEA:19661"/>
        <dbReference type="ChEBI" id="CHEBI:15378"/>
        <dbReference type="ChEBI" id="CHEBI:57540"/>
        <dbReference type="ChEBI" id="CHEBI:57634"/>
        <dbReference type="ChEBI" id="CHEBI:57945"/>
        <dbReference type="ChEBI" id="CHEBI:61381"/>
        <dbReference type="EC" id="1.1.1.17"/>
    </reaction>
</comment>
<protein>
    <recommendedName>
        <fullName evidence="3">Mannitol-1-phosphate 5-dehydrogenase</fullName>
        <ecNumber evidence="2">1.1.1.17</ecNumber>
    </recommendedName>
</protein>
<evidence type="ECO:0000259" key="7">
    <source>
        <dbReference type="Pfam" id="PF01232"/>
    </source>
</evidence>
<organism evidence="9 10">
    <name type="scientific">Herbiconiux ginsengi</name>
    <dbReference type="NCBI Taxonomy" id="381665"/>
    <lineage>
        <taxon>Bacteria</taxon>
        <taxon>Bacillati</taxon>
        <taxon>Actinomycetota</taxon>
        <taxon>Actinomycetes</taxon>
        <taxon>Micrococcales</taxon>
        <taxon>Microbacteriaceae</taxon>
        <taxon>Herbiconiux</taxon>
    </lineage>
</organism>
<dbReference type="GO" id="GO:0008926">
    <property type="term" value="F:mannitol-1-phosphate 5-dehydrogenase activity"/>
    <property type="evidence" value="ECO:0007669"/>
    <property type="project" value="UniProtKB-EC"/>
</dbReference>
<evidence type="ECO:0000256" key="5">
    <source>
        <dbReference type="ARBA" id="ARBA00023027"/>
    </source>
</evidence>
<dbReference type="InterPro" id="IPR036291">
    <property type="entry name" value="NAD(P)-bd_dom_sf"/>
</dbReference>
<evidence type="ECO:0000256" key="2">
    <source>
        <dbReference type="ARBA" id="ARBA00012939"/>
    </source>
</evidence>
<proteinExistence type="inferred from homology"/>
<dbReference type="EMBL" id="FNPZ01000001">
    <property type="protein sequence ID" value="SDY66242.1"/>
    <property type="molecule type" value="Genomic_DNA"/>
</dbReference>
<dbReference type="Gene3D" id="3.40.50.720">
    <property type="entry name" value="NAD(P)-binding Rossmann-like Domain"/>
    <property type="match status" value="1"/>
</dbReference>
<evidence type="ECO:0000256" key="3">
    <source>
        <dbReference type="ARBA" id="ARBA00016219"/>
    </source>
</evidence>
<dbReference type="Pfam" id="PF01232">
    <property type="entry name" value="Mannitol_dh"/>
    <property type="match status" value="1"/>
</dbReference>
<feature type="domain" description="Mannitol dehydrogenase C-terminal" evidence="8">
    <location>
        <begin position="282"/>
        <end position="403"/>
    </location>
</feature>
<dbReference type="InterPro" id="IPR008927">
    <property type="entry name" value="6-PGluconate_DH-like_C_sf"/>
</dbReference>
<dbReference type="InterPro" id="IPR050988">
    <property type="entry name" value="Mannitol_DH/Oxidoreductase"/>
</dbReference>
<keyword evidence="10" id="KW-1185">Reference proteome</keyword>
<dbReference type="EC" id="1.1.1.17" evidence="2"/>
<evidence type="ECO:0000259" key="8">
    <source>
        <dbReference type="Pfam" id="PF08125"/>
    </source>
</evidence>
<dbReference type="AlphaFoldDB" id="A0A1H3LP84"/>
<dbReference type="PRINTS" id="PR00084">
    <property type="entry name" value="MTLDHDRGNASE"/>
</dbReference>
<dbReference type="SUPFAM" id="SSF51735">
    <property type="entry name" value="NAD(P)-binding Rossmann-fold domains"/>
    <property type="match status" value="1"/>
</dbReference>
<evidence type="ECO:0000313" key="10">
    <source>
        <dbReference type="Proteomes" id="UP000198891"/>
    </source>
</evidence>
<comment type="similarity">
    <text evidence="1">Belongs to the mannitol dehydrogenase family.</text>
</comment>
<keyword evidence="4" id="KW-0560">Oxidoreductase</keyword>
<dbReference type="OrthoDB" id="271711at2"/>
<dbReference type="InterPro" id="IPR013328">
    <property type="entry name" value="6PGD_dom2"/>
</dbReference>
<dbReference type="RefSeq" id="WP_092549770.1">
    <property type="nucleotide sequence ID" value="NZ_FNPZ01000001.1"/>
</dbReference>
<dbReference type="Gene3D" id="1.10.1040.10">
    <property type="entry name" value="N-(1-d-carboxylethyl)-l-norvaline Dehydrogenase, domain 2"/>
    <property type="match status" value="1"/>
</dbReference>
<dbReference type="SUPFAM" id="SSF48179">
    <property type="entry name" value="6-phosphogluconate dehydrogenase C-terminal domain-like"/>
    <property type="match status" value="1"/>
</dbReference>
<feature type="domain" description="Mannitol dehydrogenase N-terminal" evidence="7">
    <location>
        <begin position="21"/>
        <end position="273"/>
    </location>
</feature>
<dbReference type="PANTHER" id="PTHR43362:SF7">
    <property type="entry name" value="D-MANNONATE OXIDOREDUCTASE"/>
    <property type="match status" value="1"/>
</dbReference>
<dbReference type="PANTHER" id="PTHR43362">
    <property type="entry name" value="MANNITOL DEHYDROGENASE DSF1-RELATED"/>
    <property type="match status" value="1"/>
</dbReference>
<keyword evidence="5" id="KW-0520">NAD</keyword>
<gene>
    <name evidence="9" type="ORF">SAMN05216554_1070</name>
</gene>
<dbReference type="InterPro" id="IPR023027">
    <property type="entry name" value="Mannitol_DH_CS"/>
</dbReference>
<evidence type="ECO:0000313" key="9">
    <source>
        <dbReference type="EMBL" id="SDY66242.1"/>
    </source>
</evidence>
<dbReference type="Pfam" id="PF08125">
    <property type="entry name" value="Mannitol_dh_C"/>
    <property type="match status" value="1"/>
</dbReference>
<name>A0A1H3LP84_9MICO</name>
<reference evidence="9 10" key="1">
    <citation type="submission" date="2016-10" db="EMBL/GenBank/DDBJ databases">
        <authorList>
            <person name="de Groot N.N."/>
        </authorList>
    </citation>
    <scope>NUCLEOTIDE SEQUENCE [LARGE SCALE GENOMIC DNA]</scope>
    <source>
        <strain evidence="9 10">CGMCC 4.3491</strain>
    </source>
</reference>
<dbReference type="GO" id="GO:0008866">
    <property type="term" value="F:fructuronate reductase activity"/>
    <property type="evidence" value="ECO:0007669"/>
    <property type="project" value="TreeGrafter"/>
</dbReference>
<evidence type="ECO:0000256" key="1">
    <source>
        <dbReference type="ARBA" id="ARBA00006541"/>
    </source>
</evidence>
<dbReference type="InterPro" id="IPR013118">
    <property type="entry name" value="Mannitol_DH_C"/>
</dbReference>
<sequence>MTELSTARSSLVRDAPAPPVRIVLIGLGAFSRSHLAWYTQHAADASSWGIAAYSGRSRALADKLDRQDGLYTLTERDAQGDRFEVVSSIVRAHPGDDLGALIDDISSPAVSIVTLTITEVGYRLDPDDAPDLSDPLVARDVCLLGDVANGIVAFDAARPQTTLVRVLLGLEARRRRESGPIALVSLDNLPDNGGRLERGMLALAASLSPELVDWISDSVSFPSSSVDRITPQIAEDELRELIVTTGDEAPVVAEPFSDWVVSGAFPGGRPQWETAGARFVDDLEPWEARKLWMLNGAHTLLACLGLLRGHRTVAESIGDPVCRAAVESLWNEDAACLPACLGLDEYRQALVDRFANARIEHRLEQIAADSFMKLRLRVVPVTEVLLRRGELPRAGAAAIAAWIVAARRGLLPPEATAPSAHSGAALSSLLTRLSDVVGASAPFADEVESIRVSYEEV</sequence>
<dbReference type="InterPro" id="IPR013131">
    <property type="entry name" value="Mannitol_DH_N"/>
</dbReference>
<dbReference type="GO" id="GO:0019594">
    <property type="term" value="P:mannitol metabolic process"/>
    <property type="evidence" value="ECO:0007669"/>
    <property type="project" value="InterPro"/>
</dbReference>
<evidence type="ECO:0000256" key="6">
    <source>
        <dbReference type="ARBA" id="ARBA00048615"/>
    </source>
</evidence>
<dbReference type="STRING" id="381665.SAMN05216554_1070"/>
<dbReference type="InterPro" id="IPR000669">
    <property type="entry name" value="Mannitol_DH"/>
</dbReference>